<dbReference type="InterPro" id="IPR018053">
    <property type="entry name" value="Glyco_hydro_32_AS"/>
</dbReference>
<protein>
    <submittedName>
        <fullName evidence="8">Glycoside hydrolase family 32 protein</fullName>
    </submittedName>
</protein>
<dbReference type="SMART" id="SM00640">
    <property type="entry name" value="Glyco_32"/>
    <property type="match status" value="1"/>
</dbReference>
<feature type="domain" description="Glycosyl hydrolase family 32 C-terminal" evidence="7">
    <location>
        <begin position="370"/>
        <end position="498"/>
    </location>
</feature>
<dbReference type="Gene3D" id="2.60.120.560">
    <property type="entry name" value="Exo-inulinase, domain 1"/>
    <property type="match status" value="1"/>
</dbReference>
<dbReference type="PROSITE" id="PS00609">
    <property type="entry name" value="GLYCOSYL_HYDROL_F32"/>
    <property type="match status" value="1"/>
</dbReference>
<proteinExistence type="inferred from homology"/>
<reference evidence="8 9" key="1">
    <citation type="submission" date="2019-05" db="EMBL/GenBank/DDBJ databases">
        <title>Draft Genome Sequences of Six Type Strains of the Genus Massilia.</title>
        <authorList>
            <person name="Miess H."/>
            <person name="Frediansyhah A."/>
            <person name="Gross H."/>
        </authorList>
    </citation>
    <scope>NUCLEOTIDE SEQUENCE [LARGE SCALE GENOMIC DNA]</scope>
    <source>
        <strain evidence="8 9">DSMZ 26121</strain>
    </source>
</reference>
<name>A0ABX5UGN0_9BURK</name>
<keyword evidence="2 4" id="KW-0378">Hydrolase</keyword>
<dbReference type="Proteomes" id="UP000298763">
    <property type="component" value="Chromosome"/>
</dbReference>
<dbReference type="InterPro" id="IPR023296">
    <property type="entry name" value="Glyco_hydro_beta-prop_sf"/>
</dbReference>
<keyword evidence="3 4" id="KW-0326">Glycosidase</keyword>
<feature type="domain" description="Glycosyl hydrolase family 32 N-terminal" evidence="6">
    <location>
        <begin position="33"/>
        <end position="338"/>
    </location>
</feature>
<dbReference type="CDD" id="cd18622">
    <property type="entry name" value="GH32_Inu-like"/>
    <property type="match status" value="1"/>
</dbReference>
<dbReference type="SUPFAM" id="SSF49899">
    <property type="entry name" value="Concanavalin A-like lectins/glucanases"/>
    <property type="match status" value="1"/>
</dbReference>
<evidence type="ECO:0000256" key="1">
    <source>
        <dbReference type="ARBA" id="ARBA00009902"/>
    </source>
</evidence>
<sequence>MRGAGPLPHPTRRHSMHDTSPAAAQPSFRPGYHFTPSRNWINDPNGLVCFDGEYHLFYQYNPDGDVWGNIGWGHAVSTDLLHWEELPVALHADEDTLVFSGSVVVDAANTGGFAAPGETALVALFTAARRSGGLQNQHLAYSVDRGRTWTRYRANPVLDLGLAEFRDPKVQWYAPGGYWLMAVALPERHQVSFHASDDLKAWRHLSDFGPAGAVDGIWECPDLIPMPWRGGTAWVLKVDVFAGHVSGSTGGQYFVGDFDGVRFMPYPGQAPRWSDYGADFYAALSWNGLPETASPVWIGWMNNHRYAAQTPSHPWRGAMSLPRRLALREDAHGLRLVQQVPPQLAGRRTGHRHDSGLVADGQSRRWGLGGTAMQWEIHARFALRGARETGLRLGYGSDGTLGETLVGIDAQAGTAFIDRSRSGLMTDHPDFRGRRSAPVAPGPEVALRILVDSCSVEVFVNDGEAVMTELVFPAAPAGTLTLYAAGGAVDLLSLDLWQIA</sequence>
<dbReference type="InterPro" id="IPR013148">
    <property type="entry name" value="Glyco_hydro_32_N"/>
</dbReference>
<feature type="region of interest" description="Disordered" evidence="5">
    <location>
        <begin position="1"/>
        <end position="28"/>
    </location>
</feature>
<dbReference type="InterPro" id="IPR013189">
    <property type="entry name" value="Glyco_hydro_32_C"/>
</dbReference>
<evidence type="ECO:0000313" key="9">
    <source>
        <dbReference type="Proteomes" id="UP000298763"/>
    </source>
</evidence>
<dbReference type="PANTHER" id="PTHR42800:SF1">
    <property type="entry name" value="EXOINULINASE INUD (AFU_ORTHOLOGUE AFUA_5G00480)"/>
    <property type="match status" value="1"/>
</dbReference>
<organism evidence="8 9">
    <name type="scientific">Pseudoduganella umbonata</name>
    <dbReference type="NCBI Taxonomy" id="864828"/>
    <lineage>
        <taxon>Bacteria</taxon>
        <taxon>Pseudomonadati</taxon>
        <taxon>Pseudomonadota</taxon>
        <taxon>Betaproteobacteria</taxon>
        <taxon>Burkholderiales</taxon>
        <taxon>Oxalobacteraceae</taxon>
        <taxon>Telluria group</taxon>
        <taxon>Pseudoduganella</taxon>
    </lineage>
</organism>
<evidence type="ECO:0000256" key="5">
    <source>
        <dbReference type="SAM" id="MobiDB-lite"/>
    </source>
</evidence>
<dbReference type="PANTHER" id="PTHR42800">
    <property type="entry name" value="EXOINULINASE INUD (AFU_ORTHOLOGUE AFUA_5G00480)"/>
    <property type="match status" value="1"/>
</dbReference>
<dbReference type="GO" id="GO:0016787">
    <property type="term" value="F:hydrolase activity"/>
    <property type="evidence" value="ECO:0007669"/>
    <property type="project" value="UniProtKB-KW"/>
</dbReference>
<evidence type="ECO:0000256" key="2">
    <source>
        <dbReference type="ARBA" id="ARBA00022801"/>
    </source>
</evidence>
<evidence type="ECO:0000259" key="7">
    <source>
        <dbReference type="Pfam" id="PF08244"/>
    </source>
</evidence>
<dbReference type="EMBL" id="CP040017">
    <property type="protein sequence ID" value="QCP10435.1"/>
    <property type="molecule type" value="Genomic_DNA"/>
</dbReference>
<accession>A0ABX5UGN0</accession>
<dbReference type="InterPro" id="IPR013320">
    <property type="entry name" value="ConA-like_dom_sf"/>
</dbReference>
<gene>
    <name evidence="8" type="ORF">FCL38_08340</name>
</gene>
<evidence type="ECO:0000313" key="8">
    <source>
        <dbReference type="EMBL" id="QCP10435.1"/>
    </source>
</evidence>
<comment type="similarity">
    <text evidence="1 4">Belongs to the glycosyl hydrolase 32 family.</text>
</comment>
<dbReference type="Gene3D" id="2.115.10.20">
    <property type="entry name" value="Glycosyl hydrolase domain, family 43"/>
    <property type="match status" value="1"/>
</dbReference>
<dbReference type="Pfam" id="PF00251">
    <property type="entry name" value="Glyco_hydro_32N"/>
    <property type="match status" value="1"/>
</dbReference>
<evidence type="ECO:0000256" key="4">
    <source>
        <dbReference type="RuleBase" id="RU362110"/>
    </source>
</evidence>
<dbReference type="SUPFAM" id="SSF75005">
    <property type="entry name" value="Arabinanase/levansucrase/invertase"/>
    <property type="match status" value="1"/>
</dbReference>
<evidence type="ECO:0000256" key="3">
    <source>
        <dbReference type="ARBA" id="ARBA00023295"/>
    </source>
</evidence>
<evidence type="ECO:0000259" key="6">
    <source>
        <dbReference type="Pfam" id="PF00251"/>
    </source>
</evidence>
<dbReference type="InterPro" id="IPR001362">
    <property type="entry name" value="Glyco_hydro_32"/>
</dbReference>
<keyword evidence="9" id="KW-1185">Reference proteome</keyword>
<dbReference type="Pfam" id="PF08244">
    <property type="entry name" value="Glyco_hydro_32C"/>
    <property type="match status" value="1"/>
</dbReference>